<dbReference type="SMART" id="SM00091">
    <property type="entry name" value="PAS"/>
    <property type="match status" value="2"/>
</dbReference>
<gene>
    <name evidence="3" type="ORF">ACFP3M_11285</name>
</gene>
<dbReference type="InterPro" id="IPR013767">
    <property type="entry name" value="PAS_fold"/>
</dbReference>
<dbReference type="Pfam" id="PF00989">
    <property type="entry name" value="PAS"/>
    <property type="match status" value="1"/>
</dbReference>
<feature type="domain" description="PAS" evidence="2">
    <location>
        <begin position="33"/>
        <end position="78"/>
    </location>
</feature>
<reference evidence="4" key="1">
    <citation type="journal article" date="2019" name="Int. J. Syst. Evol. Microbiol.">
        <title>The Global Catalogue of Microorganisms (GCM) 10K type strain sequencing project: providing services to taxonomists for standard genome sequencing and annotation.</title>
        <authorList>
            <consortium name="The Broad Institute Genomics Platform"/>
            <consortium name="The Broad Institute Genome Sequencing Center for Infectious Disease"/>
            <person name="Wu L."/>
            <person name="Ma J."/>
        </authorList>
    </citation>
    <scope>NUCLEOTIDE SEQUENCE [LARGE SCALE GENOMIC DNA]</scope>
    <source>
        <strain evidence="4">CGMCC 1.15809</strain>
    </source>
</reference>
<dbReference type="InterPro" id="IPR029016">
    <property type="entry name" value="GAF-like_dom_sf"/>
</dbReference>
<evidence type="ECO:0000313" key="4">
    <source>
        <dbReference type="Proteomes" id="UP001596241"/>
    </source>
</evidence>
<feature type="region of interest" description="Disordered" evidence="1">
    <location>
        <begin position="1"/>
        <end position="30"/>
    </location>
</feature>
<comment type="caution">
    <text evidence="3">The sequence shown here is derived from an EMBL/GenBank/DDBJ whole genome shotgun (WGS) entry which is preliminary data.</text>
</comment>
<dbReference type="InterPro" id="IPR035965">
    <property type="entry name" value="PAS-like_dom_sf"/>
</dbReference>
<dbReference type="Pfam" id="PF08448">
    <property type="entry name" value="PAS_4"/>
    <property type="match status" value="1"/>
</dbReference>
<dbReference type="NCBIfam" id="TIGR00229">
    <property type="entry name" value="sensory_box"/>
    <property type="match status" value="1"/>
</dbReference>
<organism evidence="3 4">
    <name type="scientific">Streptomyces ramulosus</name>
    <dbReference type="NCBI Taxonomy" id="47762"/>
    <lineage>
        <taxon>Bacteria</taxon>
        <taxon>Bacillati</taxon>
        <taxon>Actinomycetota</taxon>
        <taxon>Actinomycetes</taxon>
        <taxon>Kitasatosporales</taxon>
        <taxon>Streptomycetaceae</taxon>
        <taxon>Streptomyces</taxon>
    </lineage>
</organism>
<dbReference type="CDD" id="cd00130">
    <property type="entry name" value="PAS"/>
    <property type="match status" value="1"/>
</dbReference>
<name>A0ABW1FIP6_9ACTN</name>
<accession>A0ABW1FIP6</accession>
<evidence type="ECO:0000313" key="3">
    <source>
        <dbReference type="EMBL" id="MFC5893398.1"/>
    </source>
</evidence>
<dbReference type="InterPro" id="IPR013656">
    <property type="entry name" value="PAS_4"/>
</dbReference>
<proteinExistence type="predicted"/>
<dbReference type="SUPFAM" id="SSF55785">
    <property type="entry name" value="PYP-like sensor domain (PAS domain)"/>
    <property type="match status" value="2"/>
</dbReference>
<keyword evidence="4" id="KW-1185">Reference proteome</keyword>
<sequence>MTASYGSASYGSSAERTPDTAAAPPGPVGPADDTGLLAALLDGMDTALLALAADGTVTHWNHEAEQLLGWPAAEAVGRRGLTGWAVRGEDAGATESALLAALRAPGRQVNDYALLTKDGRRVLVRGQTCAVRDADGRAAGVYCVFTAVHAQIGLERSLALSEALCDDAPWGVLLVDADLRPAVVNTPAARALESGRDALLGRPLGELLDQGAEELEAVLQHVLAEGEPPGLSDLWVTLRAPDAERPRRCWRSGFVRLASPLSEEPAPLGVAWLFQDVTDAKQAEQDGALLRFRTQQLHRASRAAADCPDPREAAAVHLDYALAGFADHALVDLVAPARGGDDAGADGDGAPARLRRALASPAGSPGPCASPQPSAVPVAYAAGHPALQAYARGGSVRASVGPSGDDGWAAARRWPDGTVHALCVVLRSRARTLGVATFLRTPARRPFDRADAAYAEEVAVRIAAALDLASSAGG</sequence>
<dbReference type="Gene3D" id="3.30.450.40">
    <property type="match status" value="1"/>
</dbReference>
<dbReference type="InterPro" id="IPR000014">
    <property type="entry name" value="PAS"/>
</dbReference>
<evidence type="ECO:0000259" key="2">
    <source>
        <dbReference type="PROSITE" id="PS50112"/>
    </source>
</evidence>
<dbReference type="SUPFAM" id="SSF55781">
    <property type="entry name" value="GAF domain-like"/>
    <property type="match status" value="1"/>
</dbReference>
<protein>
    <submittedName>
        <fullName evidence="3">PAS domain-containing protein</fullName>
    </submittedName>
</protein>
<dbReference type="RefSeq" id="WP_386459505.1">
    <property type="nucleotide sequence ID" value="NZ_BAAAWG010000004.1"/>
</dbReference>
<dbReference type="Gene3D" id="3.30.450.20">
    <property type="entry name" value="PAS domain"/>
    <property type="match status" value="2"/>
</dbReference>
<dbReference type="EMBL" id="JBHSPW010000004">
    <property type="protein sequence ID" value="MFC5893398.1"/>
    <property type="molecule type" value="Genomic_DNA"/>
</dbReference>
<evidence type="ECO:0000256" key="1">
    <source>
        <dbReference type="SAM" id="MobiDB-lite"/>
    </source>
</evidence>
<dbReference type="PROSITE" id="PS50112">
    <property type="entry name" value="PAS"/>
    <property type="match status" value="1"/>
</dbReference>
<dbReference type="Proteomes" id="UP001596241">
    <property type="component" value="Unassembled WGS sequence"/>
</dbReference>